<dbReference type="KEGG" id="aagg:ETAA8_43290"/>
<feature type="region of interest" description="Disordered" evidence="1">
    <location>
        <begin position="79"/>
        <end position="102"/>
    </location>
</feature>
<reference evidence="2 3" key="1">
    <citation type="submission" date="2019-02" db="EMBL/GenBank/DDBJ databases">
        <title>Deep-cultivation of Planctomycetes and their phenomic and genomic characterization uncovers novel biology.</title>
        <authorList>
            <person name="Wiegand S."/>
            <person name="Jogler M."/>
            <person name="Boedeker C."/>
            <person name="Pinto D."/>
            <person name="Vollmers J."/>
            <person name="Rivas-Marin E."/>
            <person name="Kohn T."/>
            <person name="Peeters S.H."/>
            <person name="Heuer A."/>
            <person name="Rast P."/>
            <person name="Oberbeckmann S."/>
            <person name="Bunk B."/>
            <person name="Jeske O."/>
            <person name="Meyerdierks A."/>
            <person name="Storesund J.E."/>
            <person name="Kallscheuer N."/>
            <person name="Luecker S."/>
            <person name="Lage O.M."/>
            <person name="Pohl T."/>
            <person name="Merkel B.J."/>
            <person name="Hornburger P."/>
            <person name="Mueller R.-W."/>
            <person name="Bruemmer F."/>
            <person name="Labrenz M."/>
            <person name="Spormann A.M."/>
            <person name="Op den Camp H."/>
            <person name="Overmann J."/>
            <person name="Amann R."/>
            <person name="Jetten M.S.M."/>
            <person name="Mascher T."/>
            <person name="Medema M.H."/>
            <person name="Devos D.P."/>
            <person name="Kaster A.-K."/>
            <person name="Ovreas L."/>
            <person name="Rohde M."/>
            <person name="Galperin M.Y."/>
            <person name="Jogler C."/>
        </authorList>
    </citation>
    <scope>NUCLEOTIDE SEQUENCE [LARGE SCALE GENOMIC DNA]</scope>
    <source>
        <strain evidence="2 3">ETA_A8</strain>
    </source>
</reference>
<accession>A0A517YGA4</accession>
<evidence type="ECO:0000256" key="1">
    <source>
        <dbReference type="SAM" id="MobiDB-lite"/>
    </source>
</evidence>
<evidence type="ECO:0000313" key="2">
    <source>
        <dbReference type="EMBL" id="QDU29222.1"/>
    </source>
</evidence>
<dbReference type="Proteomes" id="UP000315017">
    <property type="component" value="Chromosome"/>
</dbReference>
<dbReference type="AlphaFoldDB" id="A0A517YGA4"/>
<dbReference type="OrthoDB" id="281554at2"/>
<protein>
    <submittedName>
        <fullName evidence="2">Helix-turn-helix domain protein</fullName>
    </submittedName>
</protein>
<organism evidence="2 3">
    <name type="scientific">Anatilimnocola aggregata</name>
    <dbReference type="NCBI Taxonomy" id="2528021"/>
    <lineage>
        <taxon>Bacteria</taxon>
        <taxon>Pseudomonadati</taxon>
        <taxon>Planctomycetota</taxon>
        <taxon>Planctomycetia</taxon>
        <taxon>Pirellulales</taxon>
        <taxon>Pirellulaceae</taxon>
        <taxon>Anatilimnocola</taxon>
    </lineage>
</organism>
<proteinExistence type="predicted"/>
<evidence type="ECO:0000313" key="3">
    <source>
        <dbReference type="Proteomes" id="UP000315017"/>
    </source>
</evidence>
<gene>
    <name evidence="2" type="ORF">ETAA8_43290</name>
</gene>
<name>A0A517YGA4_9BACT</name>
<dbReference type="EMBL" id="CP036274">
    <property type="protein sequence ID" value="QDU29222.1"/>
    <property type="molecule type" value="Genomic_DNA"/>
</dbReference>
<dbReference type="RefSeq" id="WP_145092739.1">
    <property type="nucleotide sequence ID" value="NZ_CP036274.1"/>
</dbReference>
<sequence length="102" mass="11342">MDDNFFKPAEAAHRLGISVATLYDWLGQSDYGLLEIRGQRVNINYLQGGAKGQGRIRIPAKEVDRLLELMRVTPKRVPQRQLPVPSHALPGITVPLGRPTNS</sequence>
<keyword evidence="3" id="KW-1185">Reference proteome</keyword>